<accession>A0A235FBN9</accession>
<dbReference type="InterPro" id="IPR010982">
    <property type="entry name" value="Lambda_DNA-bd_dom_sf"/>
</dbReference>
<dbReference type="PANTHER" id="PTHR46558:SF11">
    <property type="entry name" value="HTH-TYPE TRANSCRIPTIONAL REGULATOR XRE"/>
    <property type="match status" value="1"/>
</dbReference>
<dbReference type="OrthoDB" id="6386941at2"/>
<dbReference type="Gene3D" id="1.10.260.40">
    <property type="entry name" value="lambda repressor-like DNA-binding domains"/>
    <property type="match status" value="1"/>
</dbReference>
<reference evidence="3 4" key="1">
    <citation type="submission" date="2017-07" db="EMBL/GenBank/DDBJ databases">
        <title>Fictibacillus sp. nov. GDSW-R2A3 Genome sequencing and assembly.</title>
        <authorList>
            <person name="Mayilraj S."/>
        </authorList>
    </citation>
    <scope>NUCLEOTIDE SEQUENCE [LARGE SCALE GENOMIC DNA]</scope>
    <source>
        <strain evidence="3 4">GDSW-R2A3</strain>
    </source>
</reference>
<name>A0A235FBN9_9BACL</name>
<dbReference type="EMBL" id="NOII01000001">
    <property type="protein sequence ID" value="OYD58434.1"/>
    <property type="molecule type" value="Genomic_DNA"/>
</dbReference>
<dbReference type="Pfam" id="PF01381">
    <property type="entry name" value="HTH_3"/>
    <property type="match status" value="1"/>
</dbReference>
<dbReference type="SUPFAM" id="SSF47413">
    <property type="entry name" value="lambda repressor-like DNA-binding domains"/>
    <property type="match status" value="1"/>
</dbReference>
<comment type="caution">
    <text evidence="3">The sequence shown here is derived from an EMBL/GenBank/DDBJ whole genome shotgun (WGS) entry which is preliminary data.</text>
</comment>
<gene>
    <name evidence="3" type="ORF">CGZ90_00590</name>
</gene>
<evidence type="ECO:0000313" key="4">
    <source>
        <dbReference type="Proteomes" id="UP000215059"/>
    </source>
</evidence>
<dbReference type="Proteomes" id="UP000215059">
    <property type="component" value="Unassembled WGS sequence"/>
</dbReference>
<evidence type="ECO:0000313" key="3">
    <source>
        <dbReference type="EMBL" id="OYD58434.1"/>
    </source>
</evidence>
<dbReference type="CDD" id="cd00093">
    <property type="entry name" value="HTH_XRE"/>
    <property type="match status" value="1"/>
</dbReference>
<evidence type="ECO:0000259" key="2">
    <source>
        <dbReference type="PROSITE" id="PS50943"/>
    </source>
</evidence>
<keyword evidence="1" id="KW-0238">DNA-binding</keyword>
<dbReference type="PANTHER" id="PTHR46558">
    <property type="entry name" value="TRACRIPTIONAL REGULATORY PROTEIN-RELATED-RELATED"/>
    <property type="match status" value="1"/>
</dbReference>
<feature type="domain" description="HTH cro/C1-type" evidence="2">
    <location>
        <begin position="5"/>
        <end position="59"/>
    </location>
</feature>
<dbReference type="RefSeq" id="WP_094250396.1">
    <property type="nucleotide sequence ID" value="NZ_JBHLXL010000001.1"/>
</dbReference>
<keyword evidence="4" id="KW-1185">Reference proteome</keyword>
<organism evidence="3 4">
    <name type="scientific">Fictibacillus aquaticus</name>
    <dbReference type="NCBI Taxonomy" id="2021314"/>
    <lineage>
        <taxon>Bacteria</taxon>
        <taxon>Bacillati</taxon>
        <taxon>Bacillota</taxon>
        <taxon>Bacilli</taxon>
        <taxon>Bacillales</taxon>
        <taxon>Fictibacillaceae</taxon>
        <taxon>Fictibacillus</taxon>
    </lineage>
</organism>
<protein>
    <recommendedName>
        <fullName evidence="2">HTH cro/C1-type domain-containing protein</fullName>
    </recommendedName>
</protein>
<dbReference type="AlphaFoldDB" id="A0A235FBN9"/>
<proteinExistence type="predicted"/>
<dbReference type="SMART" id="SM00530">
    <property type="entry name" value="HTH_XRE"/>
    <property type="match status" value="1"/>
</dbReference>
<dbReference type="InterPro" id="IPR001387">
    <property type="entry name" value="Cro/C1-type_HTH"/>
</dbReference>
<dbReference type="GO" id="GO:0003677">
    <property type="term" value="F:DNA binding"/>
    <property type="evidence" value="ECO:0007669"/>
    <property type="project" value="UniProtKB-KW"/>
</dbReference>
<evidence type="ECO:0000256" key="1">
    <source>
        <dbReference type="ARBA" id="ARBA00023125"/>
    </source>
</evidence>
<sequence length="69" mass="8170">MVNRIREYRLAKNWTQEEVAAKLNVSKWYLNRLENEKVIASLQMRVRIATLFDAQITDIFLSNDGQNDQ</sequence>
<dbReference type="PROSITE" id="PS50943">
    <property type="entry name" value="HTH_CROC1"/>
    <property type="match status" value="1"/>
</dbReference>